<dbReference type="PANTHER" id="PTHR34299:SF1">
    <property type="entry name" value="DIACYLGLYCEROL KINASE"/>
    <property type="match status" value="1"/>
</dbReference>
<keyword evidence="3" id="KW-1003">Cell membrane</keyword>
<evidence type="ECO:0000256" key="11">
    <source>
        <dbReference type="ARBA" id="ARBA00023098"/>
    </source>
</evidence>
<feature type="binding site" evidence="18">
    <location>
        <position position="79"/>
    </location>
    <ligand>
        <name>a divalent metal cation</name>
        <dbReference type="ChEBI" id="CHEBI:60240"/>
    </ligand>
</feature>
<reference evidence="20 21" key="1">
    <citation type="submission" date="2019-03" db="EMBL/GenBank/DDBJ databases">
        <title>Genomic Encyclopedia of Archaeal and Bacterial Type Strains, Phase II (KMG-II): from individual species to whole genera.</title>
        <authorList>
            <person name="Goeker M."/>
        </authorList>
    </citation>
    <scope>NUCLEOTIDE SEQUENCE [LARGE SCALE GENOMIC DNA]</scope>
    <source>
        <strain evidence="20 21">RL-C</strain>
    </source>
</reference>
<dbReference type="Proteomes" id="UP000294830">
    <property type="component" value="Unassembled WGS sequence"/>
</dbReference>
<keyword evidence="5" id="KW-0808">Transferase</keyword>
<keyword evidence="4" id="KW-0444">Lipid biosynthesis</keyword>
<keyword evidence="14" id="KW-1208">Phospholipid metabolism</keyword>
<evidence type="ECO:0000256" key="12">
    <source>
        <dbReference type="ARBA" id="ARBA00023136"/>
    </source>
</evidence>
<dbReference type="GO" id="GO:0005886">
    <property type="term" value="C:plasma membrane"/>
    <property type="evidence" value="ECO:0007669"/>
    <property type="project" value="UniProtKB-SubCell"/>
</dbReference>
<evidence type="ECO:0000256" key="10">
    <source>
        <dbReference type="ARBA" id="ARBA00022989"/>
    </source>
</evidence>
<feature type="binding site" evidence="17">
    <location>
        <begin position="97"/>
        <end position="98"/>
    </location>
    <ligand>
        <name>ATP</name>
        <dbReference type="ChEBI" id="CHEBI:30616"/>
    </ligand>
</feature>
<proteinExistence type="inferred from homology"/>
<evidence type="ECO:0000256" key="8">
    <source>
        <dbReference type="ARBA" id="ARBA00022777"/>
    </source>
</evidence>
<evidence type="ECO:0000256" key="7">
    <source>
        <dbReference type="ARBA" id="ARBA00022741"/>
    </source>
</evidence>
<evidence type="ECO:0000256" key="2">
    <source>
        <dbReference type="ARBA" id="ARBA00005967"/>
    </source>
</evidence>
<feature type="binding site" evidence="17">
    <location>
        <position position="31"/>
    </location>
    <ligand>
        <name>ATP</name>
        <dbReference type="ChEBI" id="CHEBI:30616"/>
    </ligand>
</feature>
<feature type="active site" description="Proton acceptor" evidence="15">
    <location>
        <position position="72"/>
    </location>
</feature>
<keyword evidence="18" id="KW-0460">Magnesium</keyword>
<evidence type="ECO:0000313" key="21">
    <source>
        <dbReference type="Proteomes" id="UP000294830"/>
    </source>
</evidence>
<feature type="binding site" evidence="18">
    <location>
        <position position="31"/>
    </location>
    <ligand>
        <name>a divalent metal cation</name>
        <dbReference type="ChEBI" id="CHEBI:60240"/>
    </ligand>
</feature>
<dbReference type="GO" id="GO:0016301">
    <property type="term" value="F:kinase activity"/>
    <property type="evidence" value="ECO:0007669"/>
    <property type="project" value="UniProtKB-KW"/>
</dbReference>
<dbReference type="Gene3D" id="1.10.287.3610">
    <property type="match status" value="1"/>
</dbReference>
<comment type="caution">
    <text evidence="20">The sequence shown here is derived from an EMBL/GenBank/DDBJ whole genome shotgun (WGS) entry which is preliminary data.</text>
</comment>
<name>A0A4R2E2B1_9BACT</name>
<evidence type="ECO:0000313" key="20">
    <source>
        <dbReference type="EMBL" id="TCN61653.1"/>
    </source>
</evidence>
<dbReference type="GO" id="GO:0008654">
    <property type="term" value="P:phospholipid biosynthetic process"/>
    <property type="evidence" value="ECO:0007669"/>
    <property type="project" value="UniProtKB-KW"/>
</dbReference>
<dbReference type="PANTHER" id="PTHR34299">
    <property type="entry name" value="DIACYLGLYCEROL KINASE"/>
    <property type="match status" value="1"/>
</dbReference>
<keyword evidence="21" id="KW-1185">Reference proteome</keyword>
<gene>
    <name evidence="20" type="ORF">CLV25_12410</name>
</gene>
<feature type="binding site" evidence="17">
    <location>
        <position position="19"/>
    </location>
    <ligand>
        <name>ATP</name>
        <dbReference type="ChEBI" id="CHEBI:30616"/>
    </ligand>
</feature>
<dbReference type="RefSeq" id="WP_131840593.1">
    <property type="nucleotide sequence ID" value="NZ_SLWB01000024.1"/>
</dbReference>
<dbReference type="InterPro" id="IPR033717">
    <property type="entry name" value="UDPK"/>
</dbReference>
<dbReference type="Pfam" id="PF01219">
    <property type="entry name" value="DAGK_prokar"/>
    <property type="match status" value="1"/>
</dbReference>
<organism evidence="20 21">
    <name type="scientific">Acetobacteroides hydrogenigenes</name>
    <dbReference type="NCBI Taxonomy" id="979970"/>
    <lineage>
        <taxon>Bacteria</taxon>
        <taxon>Pseudomonadati</taxon>
        <taxon>Bacteroidota</taxon>
        <taxon>Bacteroidia</taxon>
        <taxon>Bacteroidales</taxon>
        <taxon>Rikenellaceae</taxon>
        <taxon>Acetobacteroides</taxon>
    </lineage>
</organism>
<keyword evidence="18" id="KW-0479">Metal-binding</keyword>
<keyword evidence="7 17" id="KW-0547">Nucleotide-binding</keyword>
<evidence type="ECO:0000256" key="3">
    <source>
        <dbReference type="ARBA" id="ARBA00022475"/>
    </source>
</evidence>
<keyword evidence="11" id="KW-0443">Lipid metabolism</keyword>
<feature type="binding site" evidence="16">
    <location>
        <position position="72"/>
    </location>
    <ligand>
        <name>substrate</name>
    </ligand>
</feature>
<keyword evidence="8 20" id="KW-0418">Kinase</keyword>
<evidence type="ECO:0000256" key="4">
    <source>
        <dbReference type="ARBA" id="ARBA00022516"/>
    </source>
</evidence>
<evidence type="ECO:0000256" key="18">
    <source>
        <dbReference type="PIRSR" id="PIRSR600829-4"/>
    </source>
</evidence>
<comment type="subcellular location">
    <subcellularLocation>
        <location evidence="1">Cell membrane</location>
        <topology evidence="1">Multi-pass membrane protein</topology>
    </subcellularLocation>
</comment>
<evidence type="ECO:0000256" key="9">
    <source>
        <dbReference type="ARBA" id="ARBA00022840"/>
    </source>
</evidence>
<feature type="binding site" evidence="17">
    <location>
        <position position="79"/>
    </location>
    <ligand>
        <name>ATP</name>
        <dbReference type="ChEBI" id="CHEBI:30616"/>
    </ligand>
</feature>
<feature type="transmembrane region" description="Helical" evidence="19">
    <location>
        <begin position="34"/>
        <end position="53"/>
    </location>
</feature>
<keyword evidence="6 19" id="KW-0812">Transmembrane</keyword>
<comment type="similarity">
    <text evidence="2">Belongs to the bacterial diacylglycerol kinase family.</text>
</comment>
<evidence type="ECO:0000256" key="14">
    <source>
        <dbReference type="ARBA" id="ARBA00023264"/>
    </source>
</evidence>
<dbReference type="InterPro" id="IPR036945">
    <property type="entry name" value="DAGK_sf"/>
</dbReference>
<feature type="transmembrane region" description="Helical" evidence="19">
    <location>
        <begin position="59"/>
        <end position="78"/>
    </location>
</feature>
<evidence type="ECO:0000256" key="13">
    <source>
        <dbReference type="ARBA" id="ARBA00023209"/>
    </source>
</evidence>
<evidence type="ECO:0000256" key="1">
    <source>
        <dbReference type="ARBA" id="ARBA00004651"/>
    </source>
</evidence>
<dbReference type="EMBL" id="SLWB01000024">
    <property type="protein sequence ID" value="TCN61653.1"/>
    <property type="molecule type" value="Genomic_DNA"/>
</dbReference>
<keyword evidence="13" id="KW-0594">Phospholipid biosynthesis</keyword>
<accession>A0A4R2E2B1</accession>
<dbReference type="OrthoDB" id="1493837at2"/>
<keyword evidence="9 17" id="KW-0067">ATP-binding</keyword>
<dbReference type="AlphaFoldDB" id="A0A4R2E2B1"/>
<evidence type="ECO:0000256" key="6">
    <source>
        <dbReference type="ARBA" id="ARBA00022692"/>
    </source>
</evidence>
<dbReference type="GO" id="GO:0005524">
    <property type="term" value="F:ATP binding"/>
    <property type="evidence" value="ECO:0007669"/>
    <property type="project" value="UniProtKB-KW"/>
</dbReference>
<feature type="transmembrane region" description="Helical" evidence="19">
    <location>
        <begin position="99"/>
        <end position="120"/>
    </location>
</feature>
<keyword evidence="10 19" id="KW-1133">Transmembrane helix</keyword>
<evidence type="ECO:0000256" key="19">
    <source>
        <dbReference type="SAM" id="Phobius"/>
    </source>
</evidence>
<sequence length="128" mass="13765">MKNTSPTFSFRKRALSFKYAFQGIVGLIRAEHNAWIHTFAAVVAVTLGFLLNISVQEWIVVIILIALVLAGEAFNSAIEALADHASDTIHPLIGKAKDFAAGGVLFLATAALIVGCIIFIPKILLLFS</sequence>
<comment type="cofactor">
    <cofactor evidence="18">
        <name>Mg(2+)</name>
        <dbReference type="ChEBI" id="CHEBI:18420"/>
    </cofactor>
    <text evidence="18">Mn(2+), Zn(2+), Cd(2+) and Co(2+) support activity to lesser extents.</text>
</comment>
<protein>
    <submittedName>
        <fullName evidence="20">Diacylglycerol kinase (ATP)</fullName>
    </submittedName>
</protein>
<dbReference type="GO" id="GO:0046872">
    <property type="term" value="F:metal ion binding"/>
    <property type="evidence" value="ECO:0007669"/>
    <property type="project" value="UniProtKB-KW"/>
</dbReference>
<evidence type="ECO:0000256" key="5">
    <source>
        <dbReference type="ARBA" id="ARBA00022679"/>
    </source>
</evidence>
<evidence type="ECO:0000256" key="15">
    <source>
        <dbReference type="PIRSR" id="PIRSR600829-1"/>
    </source>
</evidence>
<keyword evidence="12 19" id="KW-0472">Membrane</keyword>
<dbReference type="InterPro" id="IPR000829">
    <property type="entry name" value="DAGK"/>
</dbReference>
<dbReference type="CDD" id="cd14265">
    <property type="entry name" value="UDPK_IM_like"/>
    <property type="match status" value="1"/>
</dbReference>
<evidence type="ECO:0000256" key="16">
    <source>
        <dbReference type="PIRSR" id="PIRSR600829-2"/>
    </source>
</evidence>
<evidence type="ECO:0000256" key="17">
    <source>
        <dbReference type="PIRSR" id="PIRSR600829-3"/>
    </source>
</evidence>